<dbReference type="InterPro" id="IPR015422">
    <property type="entry name" value="PyrdxlP-dep_Trfase_small"/>
</dbReference>
<evidence type="ECO:0000313" key="5">
    <source>
        <dbReference type="EMBL" id="MFD1362489.1"/>
    </source>
</evidence>
<name>A0ABW3ZW85_9BACI</name>
<dbReference type="InterPro" id="IPR015421">
    <property type="entry name" value="PyrdxlP-dep_Trfase_major"/>
</dbReference>
<evidence type="ECO:0000256" key="1">
    <source>
        <dbReference type="ARBA" id="ARBA00001933"/>
    </source>
</evidence>
<accession>A0ABW3ZW85</accession>
<comment type="similarity">
    <text evidence="2 4">Belongs to the trans-sulfuration enzymes family.</text>
</comment>
<dbReference type="PROSITE" id="PS00868">
    <property type="entry name" value="CYS_MET_METAB_PP"/>
    <property type="match status" value="1"/>
</dbReference>
<keyword evidence="5" id="KW-0808">Transferase</keyword>
<keyword evidence="5" id="KW-0032">Aminotransferase</keyword>
<dbReference type="Proteomes" id="UP001597178">
    <property type="component" value="Unassembled WGS sequence"/>
</dbReference>
<comment type="caution">
    <text evidence="5">The sequence shown here is derived from an EMBL/GenBank/DDBJ whole genome shotgun (WGS) entry which is preliminary data.</text>
</comment>
<dbReference type="CDD" id="cd00614">
    <property type="entry name" value="CGS_like"/>
    <property type="match status" value="1"/>
</dbReference>
<dbReference type="Pfam" id="PF01053">
    <property type="entry name" value="Cys_Met_Meta_PP"/>
    <property type="match status" value="1"/>
</dbReference>
<keyword evidence="6" id="KW-1185">Reference proteome</keyword>
<proteinExistence type="inferred from homology"/>
<evidence type="ECO:0000256" key="3">
    <source>
        <dbReference type="ARBA" id="ARBA00022898"/>
    </source>
</evidence>
<sequence>MSHHPFEQDTTFAQIGNHKTEPLKAVSTPIYLSTSYRHEKIGHGNGYDYTRTGNPTRDVLEDAMARSEHGDRAFATSSGMSAIQLVFSLLAAGDHIVTCRDVYGGSYRYFAMLEEKQGFQFSYWNGQDADKLADYIQDNTKAIFIETPTNPLMTNIDMAAVSRIAKEHNLLFIVDNTVYTPFLQQPINEGADIVIHSATKYLAGHNDVLAGAVVAKGNKLCEELAYIHNSTGSTLAPFDCWLLMRGMKTLPLRMRQHEYNAKCVKAFLESQPLVNQVLYPGKGGMLSFYLNDETYVEPFLKALNLFTFAESLGGVESLITYPATQTHADIPEAVRHSYGLTNELIRLSVGIEHADDLILDLEHGLAAVAK</sequence>
<keyword evidence="3 4" id="KW-0663">Pyridoxal phosphate</keyword>
<protein>
    <submittedName>
        <fullName evidence="5">Aminotransferase class I/II-fold pyridoxal phosphate-dependent enzyme</fullName>
    </submittedName>
</protein>
<dbReference type="Gene3D" id="3.90.1150.10">
    <property type="entry name" value="Aspartate Aminotransferase, domain 1"/>
    <property type="match status" value="1"/>
</dbReference>
<dbReference type="PANTHER" id="PTHR11808">
    <property type="entry name" value="TRANS-SULFURATION ENZYME FAMILY MEMBER"/>
    <property type="match status" value="1"/>
</dbReference>
<dbReference type="PANTHER" id="PTHR11808:SF90">
    <property type="entry name" value="CYSTATHIONINE GAMMA-SYNTHASE"/>
    <property type="match status" value="1"/>
</dbReference>
<dbReference type="GO" id="GO:0008483">
    <property type="term" value="F:transaminase activity"/>
    <property type="evidence" value="ECO:0007669"/>
    <property type="project" value="UniProtKB-KW"/>
</dbReference>
<evidence type="ECO:0000256" key="4">
    <source>
        <dbReference type="RuleBase" id="RU362118"/>
    </source>
</evidence>
<evidence type="ECO:0000313" key="6">
    <source>
        <dbReference type="Proteomes" id="UP001597178"/>
    </source>
</evidence>
<dbReference type="SUPFAM" id="SSF53383">
    <property type="entry name" value="PLP-dependent transferases"/>
    <property type="match status" value="1"/>
</dbReference>
<dbReference type="PIRSF" id="PIRSF001434">
    <property type="entry name" value="CGS"/>
    <property type="match status" value="1"/>
</dbReference>
<dbReference type="RefSeq" id="WP_382401083.1">
    <property type="nucleotide sequence ID" value="NZ_JBHTNH010000026.1"/>
</dbReference>
<dbReference type="InterPro" id="IPR015424">
    <property type="entry name" value="PyrdxlP-dep_Trfase"/>
</dbReference>
<dbReference type="InterPro" id="IPR000277">
    <property type="entry name" value="Cys/Met-Metab_PyrdxlP-dep_enz"/>
</dbReference>
<evidence type="ECO:0000256" key="2">
    <source>
        <dbReference type="ARBA" id="ARBA00009077"/>
    </source>
</evidence>
<comment type="cofactor">
    <cofactor evidence="1 4">
        <name>pyridoxal 5'-phosphate</name>
        <dbReference type="ChEBI" id="CHEBI:597326"/>
    </cofactor>
</comment>
<gene>
    <name evidence="5" type="ORF">ACFQ4A_12555</name>
</gene>
<dbReference type="InterPro" id="IPR054542">
    <property type="entry name" value="Cys_met_metab_PP"/>
</dbReference>
<dbReference type="Gene3D" id="3.40.640.10">
    <property type="entry name" value="Type I PLP-dependent aspartate aminotransferase-like (Major domain)"/>
    <property type="match status" value="1"/>
</dbReference>
<reference evidence="6" key="1">
    <citation type="journal article" date="2019" name="Int. J. Syst. Evol. Microbiol.">
        <title>The Global Catalogue of Microorganisms (GCM) 10K type strain sequencing project: providing services to taxonomists for standard genome sequencing and annotation.</title>
        <authorList>
            <consortium name="The Broad Institute Genomics Platform"/>
            <consortium name="The Broad Institute Genome Sequencing Center for Infectious Disease"/>
            <person name="Wu L."/>
            <person name="Ma J."/>
        </authorList>
    </citation>
    <scope>NUCLEOTIDE SEQUENCE [LARGE SCALE GENOMIC DNA]</scope>
    <source>
        <strain evidence="6">CCUG 54822</strain>
    </source>
</reference>
<dbReference type="EMBL" id="JBHTNH010000026">
    <property type="protein sequence ID" value="MFD1362489.1"/>
    <property type="molecule type" value="Genomic_DNA"/>
</dbReference>
<organism evidence="5 6">
    <name type="scientific">Lentibacillus salinarum</name>
    <dbReference type="NCBI Taxonomy" id="446820"/>
    <lineage>
        <taxon>Bacteria</taxon>
        <taxon>Bacillati</taxon>
        <taxon>Bacillota</taxon>
        <taxon>Bacilli</taxon>
        <taxon>Bacillales</taxon>
        <taxon>Bacillaceae</taxon>
        <taxon>Lentibacillus</taxon>
    </lineage>
</organism>